<evidence type="ECO:0000256" key="3">
    <source>
        <dbReference type="ARBA" id="ARBA00023125"/>
    </source>
</evidence>
<dbReference type="SUPFAM" id="SSF46785">
    <property type="entry name" value="Winged helix' DNA-binding domain"/>
    <property type="match status" value="1"/>
</dbReference>
<dbReference type="Gene3D" id="3.40.190.10">
    <property type="entry name" value="Periplasmic binding protein-like II"/>
    <property type="match status" value="2"/>
</dbReference>
<dbReference type="AlphaFoldDB" id="A0A369WFK1"/>
<dbReference type="FunFam" id="1.10.10.10:FF:000001">
    <property type="entry name" value="LysR family transcriptional regulator"/>
    <property type="match status" value="1"/>
</dbReference>
<keyword evidence="3" id="KW-0238">DNA-binding</keyword>
<dbReference type="GO" id="GO:0006351">
    <property type="term" value="P:DNA-templated transcription"/>
    <property type="evidence" value="ECO:0007669"/>
    <property type="project" value="TreeGrafter"/>
</dbReference>
<evidence type="ECO:0000313" key="7">
    <source>
        <dbReference type="Proteomes" id="UP000253769"/>
    </source>
</evidence>
<dbReference type="Pfam" id="PF03466">
    <property type="entry name" value="LysR_substrate"/>
    <property type="match status" value="1"/>
</dbReference>
<dbReference type="GO" id="GO:0043565">
    <property type="term" value="F:sequence-specific DNA binding"/>
    <property type="evidence" value="ECO:0007669"/>
    <property type="project" value="TreeGrafter"/>
</dbReference>
<feature type="domain" description="HTH lysR-type" evidence="5">
    <location>
        <begin position="9"/>
        <end position="66"/>
    </location>
</feature>
<dbReference type="InterPro" id="IPR036388">
    <property type="entry name" value="WH-like_DNA-bd_sf"/>
</dbReference>
<name>A0A369WFK1_9GAMM</name>
<keyword evidence="7" id="KW-1185">Reference proteome</keyword>
<dbReference type="EMBL" id="QQOH01000003">
    <property type="protein sequence ID" value="RDE19376.1"/>
    <property type="molecule type" value="Genomic_DNA"/>
</dbReference>
<gene>
    <name evidence="6" type="ORF">DV711_10785</name>
</gene>
<dbReference type="GO" id="GO:0003700">
    <property type="term" value="F:DNA-binding transcription factor activity"/>
    <property type="evidence" value="ECO:0007669"/>
    <property type="project" value="InterPro"/>
</dbReference>
<evidence type="ECO:0000313" key="6">
    <source>
        <dbReference type="EMBL" id="RDE19376.1"/>
    </source>
</evidence>
<proteinExistence type="inferred from homology"/>
<protein>
    <submittedName>
        <fullName evidence="6">LysR family transcriptional regulator</fullName>
    </submittedName>
</protein>
<dbReference type="PROSITE" id="PS50931">
    <property type="entry name" value="HTH_LYSR"/>
    <property type="match status" value="1"/>
</dbReference>
<keyword evidence="2" id="KW-0805">Transcription regulation</keyword>
<dbReference type="Gene3D" id="1.10.10.10">
    <property type="entry name" value="Winged helix-like DNA-binding domain superfamily/Winged helix DNA-binding domain"/>
    <property type="match status" value="1"/>
</dbReference>
<keyword evidence="4" id="KW-0804">Transcription</keyword>
<dbReference type="Pfam" id="PF00126">
    <property type="entry name" value="HTH_1"/>
    <property type="match status" value="1"/>
</dbReference>
<dbReference type="SUPFAM" id="SSF53850">
    <property type="entry name" value="Periplasmic binding protein-like II"/>
    <property type="match status" value="1"/>
</dbReference>
<dbReference type="InterPro" id="IPR058163">
    <property type="entry name" value="LysR-type_TF_proteobact-type"/>
</dbReference>
<comment type="caution">
    <text evidence="6">The sequence shown here is derived from an EMBL/GenBank/DDBJ whole genome shotgun (WGS) entry which is preliminary data.</text>
</comment>
<organism evidence="6 7">
    <name type="scientific">Motiliproteus coralliicola</name>
    <dbReference type="NCBI Taxonomy" id="2283196"/>
    <lineage>
        <taxon>Bacteria</taxon>
        <taxon>Pseudomonadati</taxon>
        <taxon>Pseudomonadota</taxon>
        <taxon>Gammaproteobacteria</taxon>
        <taxon>Oceanospirillales</taxon>
        <taxon>Oceanospirillaceae</taxon>
        <taxon>Motiliproteus</taxon>
    </lineage>
</organism>
<accession>A0A369WFK1</accession>
<dbReference type="InterPro" id="IPR036390">
    <property type="entry name" value="WH_DNA-bd_sf"/>
</dbReference>
<comment type="similarity">
    <text evidence="1">Belongs to the LysR transcriptional regulatory family.</text>
</comment>
<evidence type="ECO:0000256" key="2">
    <source>
        <dbReference type="ARBA" id="ARBA00023015"/>
    </source>
</evidence>
<sequence length="303" mass="33851">MDKLLTSNIQLNWLRTFEAVGRQLSFTHAGRELNMSQSAVSQQVQLLEHHLDQQLFRRANRTIQLTDAGRAFLPLVQEAMRQLNSGAAQIFSPLNKAVVEVNVNTAFGVLWLAPRLQRFHAIYPQISIRQLGTNWATDFDISTAELEIRFGPGNWTGFDAHTLVTPRLRPYCSIANAKRIRQPADLEGFALLDVLGTPQGWDRWLESHQLDSLKAQPRQYMDSYATAASMAANGFGVCLLYEDLMQEGMLSKQLSSPLRQGIDSDASYYLCYQSDKALSAAAGIFKDWLLMEAGIKPAAGSTQ</sequence>
<dbReference type="InterPro" id="IPR005119">
    <property type="entry name" value="LysR_subst-bd"/>
</dbReference>
<dbReference type="PRINTS" id="PR00039">
    <property type="entry name" value="HTHLYSR"/>
</dbReference>
<dbReference type="Proteomes" id="UP000253769">
    <property type="component" value="Unassembled WGS sequence"/>
</dbReference>
<evidence type="ECO:0000256" key="4">
    <source>
        <dbReference type="ARBA" id="ARBA00023163"/>
    </source>
</evidence>
<evidence type="ECO:0000256" key="1">
    <source>
        <dbReference type="ARBA" id="ARBA00009437"/>
    </source>
</evidence>
<dbReference type="PANTHER" id="PTHR30537">
    <property type="entry name" value="HTH-TYPE TRANSCRIPTIONAL REGULATOR"/>
    <property type="match status" value="1"/>
</dbReference>
<dbReference type="RefSeq" id="WP_114695720.1">
    <property type="nucleotide sequence ID" value="NZ_QQOH01000003.1"/>
</dbReference>
<evidence type="ECO:0000259" key="5">
    <source>
        <dbReference type="PROSITE" id="PS50931"/>
    </source>
</evidence>
<dbReference type="PANTHER" id="PTHR30537:SF26">
    <property type="entry name" value="GLYCINE CLEAVAGE SYSTEM TRANSCRIPTIONAL ACTIVATOR"/>
    <property type="match status" value="1"/>
</dbReference>
<dbReference type="CDD" id="cd08432">
    <property type="entry name" value="PBP2_GcdR_TrpI_HvrB_AmpR_like"/>
    <property type="match status" value="1"/>
</dbReference>
<dbReference type="OrthoDB" id="6787458at2"/>
<reference evidence="6 7" key="1">
    <citation type="submission" date="2018-07" db="EMBL/GenBank/DDBJ databases">
        <title>Motiliproteus coralliicola sp. nov., a bacterium isolated from Coral.</title>
        <authorList>
            <person name="Wang G."/>
        </authorList>
    </citation>
    <scope>NUCLEOTIDE SEQUENCE [LARGE SCALE GENOMIC DNA]</scope>
    <source>
        <strain evidence="6 7">C34</strain>
    </source>
</reference>
<dbReference type="InterPro" id="IPR000847">
    <property type="entry name" value="LysR_HTH_N"/>
</dbReference>